<dbReference type="GO" id="GO:0033971">
    <property type="term" value="F:hydroxyisourate hydrolase activity"/>
    <property type="evidence" value="ECO:0007669"/>
    <property type="project" value="UniProtKB-EC"/>
</dbReference>
<dbReference type="HOGENOM" id="CLU_115536_1_1_6"/>
<dbReference type="InterPro" id="IPR014306">
    <property type="entry name" value="Hydroxyisourate_hydrolase"/>
</dbReference>
<feature type="binding site" evidence="9">
    <location>
        <position position="16"/>
    </location>
    <ligand>
        <name>substrate</name>
    </ligand>
</feature>
<dbReference type="PRINTS" id="PR00189">
    <property type="entry name" value="TRNSTHYRETIN"/>
</dbReference>
<dbReference type="CDD" id="cd05822">
    <property type="entry name" value="TLP_HIUase"/>
    <property type="match status" value="1"/>
</dbReference>
<gene>
    <name evidence="12" type="primary">uraH</name>
    <name evidence="12" type="ordered locus">PSPA7_3816</name>
</gene>
<comment type="subunit">
    <text evidence="4 10">Homotetramer.</text>
</comment>
<dbReference type="RefSeq" id="WP_023442822.1">
    <property type="nucleotide sequence ID" value="NC_009656.1"/>
</dbReference>
<dbReference type="SUPFAM" id="SSF49472">
    <property type="entry name" value="Transthyretin (synonym: prealbumin)"/>
    <property type="match status" value="1"/>
</dbReference>
<dbReference type="InterPro" id="IPR000895">
    <property type="entry name" value="Transthyretin/HIU_hydrolase"/>
</dbReference>
<dbReference type="KEGG" id="pap:PSPA7_3816"/>
<comment type="function">
    <text evidence="2">Catalyzes the hydrolysis of 5-hydroxyisourate (HIU) to 2-oxo-4-hydroxy-4-carboxy-5-ureidoimidazoline (OHCU).</text>
</comment>
<evidence type="ECO:0000256" key="7">
    <source>
        <dbReference type="ARBA" id="ARBA00022631"/>
    </source>
</evidence>
<reference evidence="12 13" key="2">
    <citation type="journal article" date="2010" name="PLoS ONE">
        <title>Complete genome sequence of the multiresistant taxonomic outlier Pseudomonas aeruginosa PA7.</title>
        <authorList>
            <person name="Roy P.H."/>
            <person name="Tetu S.G."/>
            <person name="Larouche A."/>
            <person name="Elbourne L."/>
            <person name="Tremblay S."/>
            <person name="Ren Q."/>
            <person name="Dodson R."/>
            <person name="Harkins D."/>
            <person name="Shay R."/>
            <person name="Watkins K."/>
            <person name="Mahamoud Y."/>
            <person name="Paulsen I.T."/>
        </authorList>
    </citation>
    <scope>NUCLEOTIDE SEQUENCE [LARGE SCALE GENOMIC DNA]</scope>
    <source>
        <strain evidence="12 13">PA7</strain>
    </source>
</reference>
<dbReference type="PANTHER" id="PTHR10395:SF7">
    <property type="entry name" value="5-HYDROXYISOURATE HYDROLASE"/>
    <property type="match status" value="1"/>
</dbReference>
<evidence type="ECO:0000256" key="8">
    <source>
        <dbReference type="ARBA" id="ARBA00022801"/>
    </source>
</evidence>
<comment type="catalytic activity">
    <reaction evidence="1 10">
        <text>5-hydroxyisourate + H2O = 5-hydroxy-2-oxo-4-ureido-2,5-dihydro-1H-imidazole-5-carboxylate + H(+)</text>
        <dbReference type="Rhea" id="RHEA:23736"/>
        <dbReference type="ChEBI" id="CHEBI:15377"/>
        <dbReference type="ChEBI" id="CHEBI:15378"/>
        <dbReference type="ChEBI" id="CHEBI:18072"/>
        <dbReference type="ChEBI" id="CHEBI:58639"/>
        <dbReference type="EC" id="3.5.2.17"/>
    </reaction>
</comment>
<dbReference type="InterPro" id="IPR023419">
    <property type="entry name" value="Transthyretin_CS"/>
</dbReference>
<evidence type="ECO:0000256" key="6">
    <source>
        <dbReference type="ARBA" id="ARBA00017539"/>
    </source>
</evidence>
<proteinExistence type="inferred from homology"/>
<evidence type="ECO:0000256" key="2">
    <source>
        <dbReference type="ARBA" id="ARBA00002704"/>
    </source>
</evidence>
<dbReference type="InterPro" id="IPR036817">
    <property type="entry name" value="Transthyretin/HIU_hydrolase_sf"/>
</dbReference>
<feature type="binding site" evidence="9">
    <location>
        <position position="123"/>
    </location>
    <ligand>
        <name>substrate</name>
    </ligand>
</feature>
<dbReference type="GO" id="GO:0006144">
    <property type="term" value="P:purine nucleobase metabolic process"/>
    <property type="evidence" value="ECO:0007669"/>
    <property type="project" value="UniProtKB-KW"/>
</dbReference>
<evidence type="ECO:0000256" key="9">
    <source>
        <dbReference type="PIRSR" id="PIRSR600895-51"/>
    </source>
</evidence>
<reference evidence="12 13" key="1">
    <citation type="submission" date="2007-06" db="EMBL/GenBank/DDBJ databases">
        <authorList>
            <person name="Dodson R.J."/>
            <person name="Harkins D."/>
            <person name="Paulsen I.T."/>
        </authorList>
    </citation>
    <scope>NUCLEOTIDE SEQUENCE [LARGE SCALE GENOMIC DNA]</scope>
    <source>
        <strain evidence="12 13">PA7</strain>
    </source>
</reference>
<comment type="similarity">
    <text evidence="3 10">Belongs to the transthyretin family. 5-hydroxyisourate hydrolase subfamily.</text>
</comment>
<dbReference type="PROSITE" id="PS00768">
    <property type="entry name" value="TRANSTHYRETIN_1"/>
    <property type="match status" value="1"/>
</dbReference>
<evidence type="ECO:0000259" key="11">
    <source>
        <dbReference type="Pfam" id="PF00576"/>
    </source>
</evidence>
<organism evidence="12 13">
    <name type="scientific">Pseudomonas paraeruginosa (strain DSM 24068 / PA7)</name>
    <name type="common">Pseudomonas aeruginosa (strain PA7)</name>
    <dbReference type="NCBI Taxonomy" id="381754"/>
    <lineage>
        <taxon>Bacteria</taxon>
        <taxon>Pseudomonadati</taxon>
        <taxon>Pseudomonadota</taxon>
        <taxon>Gammaproteobacteria</taxon>
        <taxon>Pseudomonadales</taxon>
        <taxon>Pseudomonadaceae</taxon>
        <taxon>Pseudomonas</taxon>
        <taxon>Pseudomonas paraeruginosa</taxon>
    </lineage>
</organism>
<keyword evidence="8 10" id="KW-0378">Hydrolase</keyword>
<protein>
    <recommendedName>
        <fullName evidence="6 10">5-hydroxyisourate hydrolase</fullName>
        <shortName evidence="10">HIU hydrolase</shortName>
        <shortName evidence="10">HIUHase</shortName>
        <ecNumber evidence="5 10">3.5.2.17</ecNumber>
    </recommendedName>
</protein>
<evidence type="ECO:0000256" key="1">
    <source>
        <dbReference type="ARBA" id="ARBA00001043"/>
    </source>
</evidence>
<dbReference type="Gene3D" id="2.60.40.180">
    <property type="entry name" value="Transthyretin/hydroxyisourate hydrolase domain"/>
    <property type="match status" value="1"/>
</dbReference>
<name>A6V7Y5_PSEP7</name>
<evidence type="ECO:0000256" key="10">
    <source>
        <dbReference type="RuleBase" id="RU361270"/>
    </source>
</evidence>
<dbReference type="EC" id="3.5.2.17" evidence="5 10"/>
<dbReference type="EMBL" id="CP000744">
    <property type="protein sequence ID" value="ABR84112.2"/>
    <property type="molecule type" value="Genomic_DNA"/>
</dbReference>
<dbReference type="AlphaFoldDB" id="A6V7Y5"/>
<dbReference type="PANTHER" id="PTHR10395">
    <property type="entry name" value="URICASE AND TRANSTHYRETIN-RELATED"/>
    <property type="match status" value="1"/>
</dbReference>
<dbReference type="PROSITE" id="PS00769">
    <property type="entry name" value="TRANSTHYRETIN_2"/>
    <property type="match status" value="1"/>
</dbReference>
<feature type="binding site" evidence="9">
    <location>
        <position position="54"/>
    </location>
    <ligand>
        <name>substrate</name>
    </ligand>
</feature>
<dbReference type="Proteomes" id="UP000001582">
    <property type="component" value="Chromosome"/>
</dbReference>
<dbReference type="NCBIfam" id="TIGR02962">
    <property type="entry name" value="hdxy_isourate"/>
    <property type="match status" value="1"/>
</dbReference>
<feature type="domain" description="Transthyretin/hydroxyisourate hydrolase" evidence="11">
    <location>
        <begin position="13"/>
        <end position="125"/>
    </location>
</feature>
<dbReference type="FunFam" id="2.60.40.180:FF:000005">
    <property type="entry name" value="5-hydroxyisourate hydrolase"/>
    <property type="match status" value="1"/>
</dbReference>
<accession>A6V7Y5</accession>
<dbReference type="InterPro" id="IPR023418">
    <property type="entry name" value="Thyroxine_BS"/>
</dbReference>
<keyword evidence="7 10" id="KW-0659">Purine metabolism</keyword>
<evidence type="ECO:0000313" key="13">
    <source>
        <dbReference type="Proteomes" id="UP000001582"/>
    </source>
</evidence>
<evidence type="ECO:0000256" key="5">
    <source>
        <dbReference type="ARBA" id="ARBA00012609"/>
    </source>
</evidence>
<dbReference type="InterPro" id="IPR023416">
    <property type="entry name" value="Transthyretin/HIU_hydrolase_d"/>
</dbReference>
<dbReference type="Pfam" id="PF00576">
    <property type="entry name" value="Transthyretin"/>
    <property type="match status" value="1"/>
</dbReference>
<sequence length="126" mass="13990">MSASGRPQPMGRLTTHVLDSAHGCPGHGIKIELYRVEGQQLELIATTLTNHDGRCDQPVLQGEDFRPGVYQLVFNAGDYYRARGVQLPEPAFLDQVVLRFGIACADDHYHVPLLISPYSYSTYRGS</sequence>
<evidence type="ECO:0000256" key="4">
    <source>
        <dbReference type="ARBA" id="ARBA00011881"/>
    </source>
</evidence>
<dbReference type="GeneID" id="77221872"/>
<evidence type="ECO:0000313" key="12">
    <source>
        <dbReference type="EMBL" id="ABR84112.2"/>
    </source>
</evidence>
<evidence type="ECO:0000256" key="3">
    <source>
        <dbReference type="ARBA" id="ARBA00009850"/>
    </source>
</evidence>